<dbReference type="SUPFAM" id="SSF54928">
    <property type="entry name" value="RNA-binding domain, RBD"/>
    <property type="match status" value="1"/>
</dbReference>
<evidence type="ECO:0000313" key="4">
    <source>
        <dbReference type="EMBL" id="KAG5603047.1"/>
    </source>
</evidence>
<keyword evidence="5" id="KW-1185">Reference proteome</keyword>
<feature type="compositionally biased region" description="Basic and acidic residues" evidence="2">
    <location>
        <begin position="285"/>
        <end position="355"/>
    </location>
</feature>
<feature type="region of interest" description="Disordered" evidence="2">
    <location>
        <begin position="187"/>
        <end position="232"/>
    </location>
</feature>
<feature type="domain" description="RRM" evidence="3">
    <location>
        <begin position="90"/>
        <end position="168"/>
    </location>
</feature>
<proteinExistence type="predicted"/>
<dbReference type="SMART" id="SM00360">
    <property type="entry name" value="RRM"/>
    <property type="match status" value="1"/>
</dbReference>
<feature type="compositionally biased region" description="Low complexity" evidence="2">
    <location>
        <begin position="208"/>
        <end position="232"/>
    </location>
</feature>
<feature type="compositionally biased region" description="Low complexity" evidence="2">
    <location>
        <begin position="267"/>
        <end position="284"/>
    </location>
</feature>
<dbReference type="Proteomes" id="UP000824120">
    <property type="component" value="Chromosome 6"/>
</dbReference>
<dbReference type="AlphaFoldDB" id="A0A9J5YTB9"/>
<evidence type="ECO:0000256" key="2">
    <source>
        <dbReference type="SAM" id="MobiDB-lite"/>
    </source>
</evidence>
<comment type="caution">
    <text evidence="4">The sequence shown here is derived from an EMBL/GenBank/DDBJ whole genome shotgun (WGS) entry which is preliminary data.</text>
</comment>
<dbReference type="InterPro" id="IPR035979">
    <property type="entry name" value="RBD_domain_sf"/>
</dbReference>
<dbReference type="OrthoDB" id="6159137at2759"/>
<organism evidence="4 5">
    <name type="scientific">Solanum commersonii</name>
    <name type="common">Commerson's wild potato</name>
    <name type="synonym">Commerson's nightshade</name>
    <dbReference type="NCBI Taxonomy" id="4109"/>
    <lineage>
        <taxon>Eukaryota</taxon>
        <taxon>Viridiplantae</taxon>
        <taxon>Streptophyta</taxon>
        <taxon>Embryophyta</taxon>
        <taxon>Tracheophyta</taxon>
        <taxon>Spermatophyta</taxon>
        <taxon>Magnoliopsida</taxon>
        <taxon>eudicotyledons</taxon>
        <taxon>Gunneridae</taxon>
        <taxon>Pentapetalae</taxon>
        <taxon>asterids</taxon>
        <taxon>lamiids</taxon>
        <taxon>Solanales</taxon>
        <taxon>Solanaceae</taxon>
        <taxon>Solanoideae</taxon>
        <taxon>Solaneae</taxon>
        <taxon>Solanum</taxon>
    </lineage>
</organism>
<accession>A0A9J5YTB9</accession>
<reference evidence="4 5" key="1">
    <citation type="submission" date="2020-09" db="EMBL/GenBank/DDBJ databases">
        <title>De no assembly of potato wild relative species, Solanum commersonii.</title>
        <authorList>
            <person name="Cho K."/>
        </authorList>
    </citation>
    <scope>NUCLEOTIDE SEQUENCE [LARGE SCALE GENOMIC DNA]</scope>
    <source>
        <strain evidence="4">LZ3.2</strain>
        <tissue evidence="4">Leaf</tissue>
    </source>
</reference>
<feature type="compositionally biased region" description="Low complexity" evidence="2">
    <location>
        <begin position="397"/>
        <end position="415"/>
    </location>
</feature>
<evidence type="ECO:0000259" key="3">
    <source>
        <dbReference type="PROSITE" id="PS50102"/>
    </source>
</evidence>
<protein>
    <recommendedName>
        <fullName evidence="3">RRM domain-containing protein</fullName>
    </recommendedName>
</protein>
<feature type="region of interest" description="Disordered" evidence="2">
    <location>
        <begin position="396"/>
        <end position="443"/>
    </location>
</feature>
<name>A0A9J5YTB9_SOLCO</name>
<dbReference type="InterPro" id="IPR000504">
    <property type="entry name" value="RRM_dom"/>
</dbReference>
<dbReference type="Pfam" id="PF00076">
    <property type="entry name" value="RRM_1"/>
    <property type="match status" value="1"/>
</dbReference>
<sequence length="443" mass="52972">VYKPFPTIRYPFESLRKLERERDAFRYYAIISSRCRIPGGQGNVGLNMGFIWYSRSPSYDRYSKSVSRSRYVSRSRSRSCDSSDVENPGNNLYVTGLSTRVKERDVEKHFSAEGKVEEVRLVFDPWTCESRGFGFVTMSSVEEADRCIKSLNRSVLEGRVITVEKVEFIEYLLNYFESYARRRRGRTPTPGKYLGLRTVRVRRESRNYPPHSRSRSPCYSSESYRSRSRSYSPYYRQEHRSYSYYRGRQRSHSSYYNRHHCYSESPYSPYYSRGRSYSRSLSPYSRRDRSYSPDDRYYRRSRYHDYSPDNHRRDRSYSPDDRYYRRSRYRDYSPESRDLSDSPDVHDNRMSRYRDYSPNSYYYRRNRYRSISRSISPRYRRSYSCSASPRWSKRSYSRSVSRSSCSRSSYSPNPKKSSKKSRSVSASSKFVSRSVTPRSSPSS</sequence>
<feature type="non-terminal residue" evidence="4">
    <location>
        <position position="1"/>
    </location>
</feature>
<dbReference type="InterPro" id="IPR050441">
    <property type="entry name" value="RBM"/>
</dbReference>
<dbReference type="Gene3D" id="3.30.70.330">
    <property type="match status" value="1"/>
</dbReference>
<dbReference type="InterPro" id="IPR012677">
    <property type="entry name" value="Nucleotide-bd_a/b_plait_sf"/>
</dbReference>
<gene>
    <name evidence="4" type="ORF">H5410_034417</name>
</gene>
<dbReference type="PANTHER" id="PTHR48034">
    <property type="entry name" value="TRANSFORMER-2 SEX-DETERMINING PROTEIN-RELATED"/>
    <property type="match status" value="1"/>
</dbReference>
<feature type="compositionally biased region" description="Low complexity" evidence="2">
    <location>
        <begin position="423"/>
        <end position="443"/>
    </location>
</feature>
<keyword evidence="1" id="KW-0694">RNA-binding</keyword>
<evidence type="ECO:0000313" key="5">
    <source>
        <dbReference type="Proteomes" id="UP000824120"/>
    </source>
</evidence>
<evidence type="ECO:0000256" key="1">
    <source>
        <dbReference type="PROSITE-ProRule" id="PRU00176"/>
    </source>
</evidence>
<dbReference type="PROSITE" id="PS50102">
    <property type="entry name" value="RRM"/>
    <property type="match status" value="1"/>
</dbReference>
<feature type="region of interest" description="Disordered" evidence="2">
    <location>
        <begin position="267"/>
        <end position="355"/>
    </location>
</feature>
<dbReference type="GO" id="GO:0003723">
    <property type="term" value="F:RNA binding"/>
    <property type="evidence" value="ECO:0007669"/>
    <property type="project" value="UniProtKB-UniRule"/>
</dbReference>
<dbReference type="EMBL" id="JACXVP010000006">
    <property type="protein sequence ID" value="KAG5603047.1"/>
    <property type="molecule type" value="Genomic_DNA"/>
</dbReference>